<dbReference type="InterPro" id="IPR006686">
    <property type="entry name" value="MscS_channel_CS"/>
</dbReference>
<organism evidence="10 11">
    <name type="scientific">Candidatus Scybalenecus merdavium</name>
    <dbReference type="NCBI Taxonomy" id="2840939"/>
    <lineage>
        <taxon>Bacteria</taxon>
        <taxon>Bacillati</taxon>
        <taxon>Bacillota</taxon>
        <taxon>Clostridia</taxon>
        <taxon>Eubacteriales</taxon>
        <taxon>Oscillospiraceae</taxon>
        <taxon>Oscillospiraceae incertae sedis</taxon>
        <taxon>Candidatus Scybalenecus</taxon>
    </lineage>
</organism>
<dbReference type="PANTHER" id="PTHR30566:SF5">
    <property type="entry name" value="MECHANOSENSITIVE ION CHANNEL PROTEIN 1, MITOCHONDRIAL-RELATED"/>
    <property type="match status" value="1"/>
</dbReference>
<dbReference type="InterPro" id="IPR049142">
    <property type="entry name" value="MS_channel_1st"/>
</dbReference>
<dbReference type="InterPro" id="IPR011014">
    <property type="entry name" value="MscS_channel_TM-2"/>
</dbReference>
<dbReference type="GO" id="GO:0005886">
    <property type="term" value="C:plasma membrane"/>
    <property type="evidence" value="ECO:0007669"/>
    <property type="project" value="UniProtKB-SubCell"/>
</dbReference>
<dbReference type="PANTHER" id="PTHR30566">
    <property type="entry name" value="YNAI-RELATED MECHANOSENSITIVE ION CHANNEL"/>
    <property type="match status" value="1"/>
</dbReference>
<dbReference type="SUPFAM" id="SSF50182">
    <property type="entry name" value="Sm-like ribonucleoproteins"/>
    <property type="match status" value="1"/>
</dbReference>
<dbReference type="AlphaFoldDB" id="A0A9D1SPA6"/>
<dbReference type="PROSITE" id="PS01246">
    <property type="entry name" value="UPF0003"/>
    <property type="match status" value="1"/>
</dbReference>
<reference evidence="10" key="1">
    <citation type="submission" date="2020-10" db="EMBL/GenBank/DDBJ databases">
        <authorList>
            <person name="Gilroy R."/>
        </authorList>
    </citation>
    <scope>NUCLEOTIDE SEQUENCE</scope>
    <source>
        <strain evidence="10">CHK176-6737</strain>
    </source>
</reference>
<sequence length="353" mass="38389">MDALQTFVTQNELLIRIAASVILFVLFFTLRKRFTAAITRLTQKALHKKPALAAEVADSIKMPLHIFFALFGVFLATQLVNVSAAVTSFGVKALKIAVIFLICWAAVNMLDEQSPLLQKLKNADGNVNLTACKFISNLLRVAVFCIGFVIILNEFGYNITGVITGLGLGGLTLSLAAKDSIQNMISGFIVIFDKPFAVGDYISVAGQEGTVKDITMRSTKLSASDGTEIIIPNSTVTNSAIQNLSKISSRIVELNLKFAPAAPENLRAFEKDVRSCMETNEMLDCAAMRVTLSDLAGRTPQVSIWCPTKTGDIQAFEKIKEDINFALMRLAEKHGLTLAQSLLPTAPNNEEPK</sequence>
<keyword evidence="6 7" id="KW-0472">Membrane</keyword>
<feature type="domain" description="Mechanosensitive ion channel transmembrane helices 2/3" evidence="9">
    <location>
        <begin position="137"/>
        <end position="178"/>
    </location>
</feature>
<evidence type="ECO:0000256" key="5">
    <source>
        <dbReference type="ARBA" id="ARBA00022989"/>
    </source>
</evidence>
<feature type="transmembrane region" description="Helical" evidence="7">
    <location>
        <begin position="157"/>
        <end position="177"/>
    </location>
</feature>
<reference evidence="10" key="2">
    <citation type="journal article" date="2021" name="PeerJ">
        <title>Extensive microbial diversity within the chicken gut microbiome revealed by metagenomics and culture.</title>
        <authorList>
            <person name="Gilroy R."/>
            <person name="Ravi A."/>
            <person name="Getino M."/>
            <person name="Pursley I."/>
            <person name="Horton D.L."/>
            <person name="Alikhan N.F."/>
            <person name="Baker D."/>
            <person name="Gharbi K."/>
            <person name="Hall N."/>
            <person name="Watson M."/>
            <person name="Adriaenssens E.M."/>
            <person name="Foster-Nyarko E."/>
            <person name="Jarju S."/>
            <person name="Secka A."/>
            <person name="Antonio M."/>
            <person name="Oren A."/>
            <person name="Chaudhuri R.R."/>
            <person name="La Ragione R."/>
            <person name="Hildebrand F."/>
            <person name="Pallen M.J."/>
        </authorList>
    </citation>
    <scope>NUCLEOTIDE SEQUENCE</scope>
    <source>
        <strain evidence="10">CHK176-6737</strain>
    </source>
</reference>
<name>A0A9D1SPA6_9FIRM</name>
<gene>
    <name evidence="10" type="ORF">IAD23_05410</name>
</gene>
<dbReference type="InterPro" id="IPR010920">
    <property type="entry name" value="LSM_dom_sf"/>
</dbReference>
<feature type="transmembrane region" description="Helical" evidence="7">
    <location>
        <begin position="93"/>
        <end position="110"/>
    </location>
</feature>
<keyword evidence="3" id="KW-1003">Cell membrane</keyword>
<keyword evidence="4 7" id="KW-0812">Transmembrane</keyword>
<keyword evidence="5 7" id="KW-1133">Transmembrane helix</keyword>
<dbReference type="Proteomes" id="UP000824125">
    <property type="component" value="Unassembled WGS sequence"/>
</dbReference>
<dbReference type="GO" id="GO:0055085">
    <property type="term" value="P:transmembrane transport"/>
    <property type="evidence" value="ECO:0007669"/>
    <property type="project" value="InterPro"/>
</dbReference>
<dbReference type="Gene3D" id="2.30.30.60">
    <property type="match status" value="1"/>
</dbReference>
<accession>A0A9D1SPA6</accession>
<dbReference type="EMBL" id="DVNM01000028">
    <property type="protein sequence ID" value="HIU69380.1"/>
    <property type="molecule type" value="Genomic_DNA"/>
</dbReference>
<feature type="transmembrane region" description="Helical" evidence="7">
    <location>
        <begin position="131"/>
        <end position="151"/>
    </location>
</feature>
<dbReference type="Pfam" id="PF00924">
    <property type="entry name" value="MS_channel_2nd"/>
    <property type="match status" value="1"/>
</dbReference>
<evidence type="ECO:0000256" key="2">
    <source>
        <dbReference type="ARBA" id="ARBA00008017"/>
    </source>
</evidence>
<evidence type="ECO:0000256" key="4">
    <source>
        <dbReference type="ARBA" id="ARBA00022692"/>
    </source>
</evidence>
<dbReference type="SUPFAM" id="SSF82861">
    <property type="entry name" value="Mechanosensitive channel protein MscS (YggB), transmembrane region"/>
    <property type="match status" value="1"/>
</dbReference>
<evidence type="ECO:0000256" key="3">
    <source>
        <dbReference type="ARBA" id="ARBA00022475"/>
    </source>
</evidence>
<proteinExistence type="inferred from homology"/>
<protein>
    <submittedName>
        <fullName evidence="10">Mechanosensitive ion channel</fullName>
    </submittedName>
</protein>
<evidence type="ECO:0000313" key="11">
    <source>
        <dbReference type="Proteomes" id="UP000824125"/>
    </source>
</evidence>
<dbReference type="InterPro" id="IPR023408">
    <property type="entry name" value="MscS_beta-dom_sf"/>
</dbReference>
<evidence type="ECO:0000256" key="6">
    <source>
        <dbReference type="ARBA" id="ARBA00023136"/>
    </source>
</evidence>
<dbReference type="Gene3D" id="1.10.287.1260">
    <property type="match status" value="1"/>
</dbReference>
<dbReference type="Pfam" id="PF21088">
    <property type="entry name" value="MS_channel_1st"/>
    <property type="match status" value="1"/>
</dbReference>
<evidence type="ECO:0000313" key="10">
    <source>
        <dbReference type="EMBL" id="HIU69380.1"/>
    </source>
</evidence>
<evidence type="ECO:0000259" key="9">
    <source>
        <dbReference type="Pfam" id="PF21088"/>
    </source>
</evidence>
<evidence type="ECO:0000256" key="1">
    <source>
        <dbReference type="ARBA" id="ARBA00004651"/>
    </source>
</evidence>
<dbReference type="InterPro" id="IPR006685">
    <property type="entry name" value="MscS_channel_2nd"/>
</dbReference>
<comment type="subcellular location">
    <subcellularLocation>
        <location evidence="1">Cell membrane</location>
        <topology evidence="1">Multi-pass membrane protein</topology>
    </subcellularLocation>
</comment>
<feature type="transmembrane region" description="Helical" evidence="7">
    <location>
        <begin position="66"/>
        <end position="87"/>
    </location>
</feature>
<feature type="domain" description="Mechanosensitive ion channel MscS" evidence="8">
    <location>
        <begin position="179"/>
        <end position="246"/>
    </location>
</feature>
<comment type="similarity">
    <text evidence="2">Belongs to the MscS (TC 1.A.23) family.</text>
</comment>
<evidence type="ECO:0000256" key="7">
    <source>
        <dbReference type="SAM" id="Phobius"/>
    </source>
</evidence>
<feature type="transmembrane region" description="Helical" evidence="7">
    <location>
        <begin position="13"/>
        <end position="30"/>
    </location>
</feature>
<evidence type="ECO:0000259" key="8">
    <source>
        <dbReference type="Pfam" id="PF00924"/>
    </source>
</evidence>
<comment type="caution">
    <text evidence="10">The sequence shown here is derived from an EMBL/GenBank/DDBJ whole genome shotgun (WGS) entry which is preliminary data.</text>
</comment>